<dbReference type="OrthoDB" id="4480133at2"/>
<dbReference type="PROSITE" id="PS01124">
    <property type="entry name" value="HTH_ARAC_FAMILY_2"/>
    <property type="match status" value="1"/>
</dbReference>
<dbReference type="Gene3D" id="1.10.10.60">
    <property type="entry name" value="Homeodomain-like"/>
    <property type="match status" value="1"/>
</dbReference>
<dbReference type="InterPro" id="IPR037923">
    <property type="entry name" value="HTH-like"/>
</dbReference>
<evidence type="ECO:0000256" key="1">
    <source>
        <dbReference type="ARBA" id="ARBA00023015"/>
    </source>
</evidence>
<dbReference type="InterPro" id="IPR009057">
    <property type="entry name" value="Homeodomain-like_sf"/>
</dbReference>
<evidence type="ECO:0000313" key="5">
    <source>
        <dbReference type="EMBL" id="OIN56748.1"/>
    </source>
</evidence>
<organism evidence="5 6">
    <name type="scientific">Arsenicibacter rosenii</name>
    <dbReference type="NCBI Taxonomy" id="1750698"/>
    <lineage>
        <taxon>Bacteria</taxon>
        <taxon>Pseudomonadati</taxon>
        <taxon>Bacteroidota</taxon>
        <taxon>Cytophagia</taxon>
        <taxon>Cytophagales</taxon>
        <taxon>Spirosomataceae</taxon>
        <taxon>Arsenicibacter</taxon>
    </lineage>
</organism>
<proteinExistence type="predicted"/>
<dbReference type="SUPFAM" id="SSF51215">
    <property type="entry name" value="Regulatory protein AraC"/>
    <property type="match status" value="1"/>
</dbReference>
<dbReference type="RefSeq" id="WP_071505667.1">
    <property type="nucleotide sequence ID" value="NZ_MORL01000019.1"/>
</dbReference>
<name>A0A1S2VFS5_9BACT</name>
<keyword evidence="3" id="KW-0804">Transcription</keyword>
<dbReference type="InterPro" id="IPR018060">
    <property type="entry name" value="HTH_AraC"/>
</dbReference>
<dbReference type="SUPFAM" id="SSF46689">
    <property type="entry name" value="Homeodomain-like"/>
    <property type="match status" value="1"/>
</dbReference>
<accession>A0A1S2VFS5</accession>
<dbReference type="AlphaFoldDB" id="A0A1S2VFS5"/>
<keyword evidence="1" id="KW-0805">Transcription regulation</keyword>
<keyword evidence="6" id="KW-1185">Reference proteome</keyword>
<gene>
    <name evidence="5" type="ORF">BLX24_23510</name>
</gene>
<feature type="domain" description="HTH araC/xylS-type" evidence="4">
    <location>
        <begin position="162"/>
        <end position="260"/>
    </location>
</feature>
<sequence length="264" mass="30978">MRAITTDTRSGLLNEQFIPDHVFMYIVKGSVCFFDGNQTHTFTEGECGIARKNRLIKFVLPDRDAPFEPVIFCFDTPFLQQFQEKHKLPRPAAPKTDEALIRLPETSLADDFIRSLKPYQRGVMELDEAFENLKYEELLVILLKTAPDLASILFDYDMPEKVNLEAFMHRNFRFNVPIDRFAYLTGRSLSAFKRDFKAIFHEAPNRWLIRKRLQEAYVLIGQHKRKPSDLYLELGFETHSHFSFSFRKQFGITPTELAERERQT</sequence>
<dbReference type="Pfam" id="PF12833">
    <property type="entry name" value="HTH_18"/>
    <property type="match status" value="1"/>
</dbReference>
<evidence type="ECO:0000313" key="6">
    <source>
        <dbReference type="Proteomes" id="UP000181790"/>
    </source>
</evidence>
<comment type="caution">
    <text evidence="5">The sequence shown here is derived from an EMBL/GenBank/DDBJ whole genome shotgun (WGS) entry which is preliminary data.</text>
</comment>
<protein>
    <recommendedName>
        <fullName evidence="4">HTH araC/xylS-type domain-containing protein</fullName>
    </recommendedName>
</protein>
<dbReference type="SMART" id="SM00342">
    <property type="entry name" value="HTH_ARAC"/>
    <property type="match status" value="1"/>
</dbReference>
<reference evidence="5 6" key="1">
    <citation type="submission" date="2016-10" db="EMBL/GenBank/DDBJ databases">
        <title>Arsenicibacter rosenii gen. nov., sp. nov., an efficient arsenic-methylating bacterium isolated from an arsenic-contaminated paddy soil.</title>
        <authorList>
            <person name="Huang K."/>
        </authorList>
    </citation>
    <scope>NUCLEOTIDE SEQUENCE [LARGE SCALE GENOMIC DNA]</scope>
    <source>
        <strain evidence="5 6">SM-1</strain>
    </source>
</reference>
<evidence type="ECO:0000256" key="3">
    <source>
        <dbReference type="ARBA" id="ARBA00023163"/>
    </source>
</evidence>
<dbReference type="EMBL" id="MORL01000019">
    <property type="protein sequence ID" value="OIN56748.1"/>
    <property type="molecule type" value="Genomic_DNA"/>
</dbReference>
<keyword evidence="2" id="KW-0238">DNA-binding</keyword>
<evidence type="ECO:0000259" key="4">
    <source>
        <dbReference type="PROSITE" id="PS01124"/>
    </source>
</evidence>
<dbReference type="PANTHER" id="PTHR46796:SF6">
    <property type="entry name" value="ARAC SUBFAMILY"/>
    <property type="match status" value="1"/>
</dbReference>
<dbReference type="InterPro" id="IPR054015">
    <property type="entry name" value="ExsA-like_N"/>
</dbReference>
<dbReference type="Proteomes" id="UP000181790">
    <property type="component" value="Unassembled WGS sequence"/>
</dbReference>
<dbReference type="GO" id="GO:0043565">
    <property type="term" value="F:sequence-specific DNA binding"/>
    <property type="evidence" value="ECO:0007669"/>
    <property type="project" value="InterPro"/>
</dbReference>
<dbReference type="InterPro" id="IPR050204">
    <property type="entry name" value="AraC_XylS_family_regulators"/>
</dbReference>
<dbReference type="GO" id="GO:0003700">
    <property type="term" value="F:DNA-binding transcription factor activity"/>
    <property type="evidence" value="ECO:0007669"/>
    <property type="project" value="InterPro"/>
</dbReference>
<dbReference type="Pfam" id="PF22200">
    <property type="entry name" value="ExsA_N"/>
    <property type="match status" value="1"/>
</dbReference>
<dbReference type="PANTHER" id="PTHR46796">
    <property type="entry name" value="HTH-TYPE TRANSCRIPTIONAL ACTIVATOR RHAS-RELATED"/>
    <property type="match status" value="1"/>
</dbReference>
<evidence type="ECO:0000256" key="2">
    <source>
        <dbReference type="ARBA" id="ARBA00023125"/>
    </source>
</evidence>